<dbReference type="Proteomes" id="UP000801492">
    <property type="component" value="Unassembled WGS sequence"/>
</dbReference>
<evidence type="ECO:0000256" key="4">
    <source>
        <dbReference type="ARBA" id="ARBA00022833"/>
    </source>
</evidence>
<protein>
    <recommendedName>
        <fullName evidence="12">Differentially expressed in FDCP 8 homolog</fullName>
    </recommendedName>
</protein>
<evidence type="ECO:0000256" key="3">
    <source>
        <dbReference type="ARBA" id="ARBA00022771"/>
    </source>
</evidence>
<dbReference type="SMART" id="SM00109">
    <property type="entry name" value="C1"/>
    <property type="match status" value="2"/>
</dbReference>
<sequence length="435" mass="49251">MMTSQVEDPIPRALASTPSSSTSGCLSGDDTSEDRLLPSSLAAEELQLALNKEAGEEELQKAISRCKELVLECDQCTPERKWLVRHLIELRLRLQECKEALEDPEHPRNKSSGVSNRTVRGHHLVLQPLLRSTSSRYCDHCTGAIWSVVQAWYQCDDCGYSCHHKCLSSILRECAHVTASERGGYELDICPELGLSSQKYMCAECKTNIPIDSTWSEARKCDYTGLYYCSACHWGSSAVIPARIIHNWDFGPQPVCQASLQLLRITATRPLINIEKLNPRLFTLVHELNLVRRLRNELNGMRKYLLVCRNANEDHLLWKSVDIPHLIDTPGLYSLQDLLDTFSAELPSKLHNIAHIFSQHIKVLCEVCKGRGHICEVCSNEEVLFPFDANAVTCTSCNAVFHKSCFSRKKNCPKCQRLQQRKEQEVLVNKNDDDE</sequence>
<dbReference type="PANTHER" id="PTHR12326">
    <property type="entry name" value="PLECKSTRIN HOMOLOGY DOMAIN CONTAINING PROTEIN"/>
    <property type="match status" value="1"/>
</dbReference>
<feature type="region of interest" description="Disordered" evidence="7">
    <location>
        <begin position="1"/>
        <end position="34"/>
    </location>
</feature>
<keyword evidence="4" id="KW-0862">Zinc</keyword>
<keyword evidence="2" id="KW-0677">Repeat</keyword>
<dbReference type="AlphaFoldDB" id="A0A8K0DA38"/>
<evidence type="ECO:0000259" key="9">
    <source>
        <dbReference type="PROSITE" id="PS50089"/>
    </source>
</evidence>
<evidence type="ECO:0000256" key="2">
    <source>
        <dbReference type="ARBA" id="ARBA00022737"/>
    </source>
</evidence>
<dbReference type="InterPro" id="IPR025258">
    <property type="entry name" value="RH_dom"/>
</dbReference>
<feature type="compositionally biased region" description="Low complexity" evidence="7">
    <location>
        <begin position="13"/>
        <end position="29"/>
    </location>
</feature>
<dbReference type="InterPro" id="IPR046349">
    <property type="entry name" value="C1-like_sf"/>
</dbReference>
<evidence type="ECO:0000256" key="5">
    <source>
        <dbReference type="ARBA" id="ARBA00029450"/>
    </source>
</evidence>
<evidence type="ECO:0000256" key="1">
    <source>
        <dbReference type="ARBA" id="ARBA00022723"/>
    </source>
</evidence>
<dbReference type="Pfam" id="PF00130">
    <property type="entry name" value="C1_1"/>
    <property type="match status" value="1"/>
</dbReference>
<dbReference type="Pfam" id="PF13901">
    <property type="entry name" value="RH_dom"/>
    <property type="match status" value="1"/>
</dbReference>
<dbReference type="OrthoDB" id="1918044at2759"/>
<dbReference type="PROSITE" id="PS50081">
    <property type="entry name" value="ZF_DAG_PE_2"/>
    <property type="match status" value="2"/>
</dbReference>
<dbReference type="InterPro" id="IPR036280">
    <property type="entry name" value="Multihaem_cyt_sf"/>
</dbReference>
<comment type="similarity">
    <text evidence="5">Belongs to the DEF8 family.</text>
</comment>
<dbReference type="EMBL" id="VTPC01002349">
    <property type="protein sequence ID" value="KAF2900176.1"/>
    <property type="molecule type" value="Genomic_DNA"/>
</dbReference>
<keyword evidence="11" id="KW-1185">Reference proteome</keyword>
<keyword evidence="1" id="KW-0479">Metal-binding</keyword>
<dbReference type="CDD" id="cd20819">
    <property type="entry name" value="C1_DEF8"/>
    <property type="match status" value="1"/>
</dbReference>
<evidence type="ECO:0000313" key="10">
    <source>
        <dbReference type="EMBL" id="KAF2900176.1"/>
    </source>
</evidence>
<accession>A0A8K0DA38</accession>
<evidence type="ECO:0008006" key="12">
    <source>
        <dbReference type="Google" id="ProtNLM"/>
    </source>
</evidence>
<feature type="domain" description="Phorbol-ester/DAG-type" evidence="8">
    <location>
        <begin position="354"/>
        <end position="412"/>
    </location>
</feature>
<evidence type="ECO:0000256" key="6">
    <source>
        <dbReference type="PROSITE-ProRule" id="PRU00175"/>
    </source>
</evidence>
<dbReference type="InterPro" id="IPR051366">
    <property type="entry name" value="DEF8"/>
</dbReference>
<dbReference type="InterPro" id="IPR047983">
    <property type="entry name" value="DEF8_C1"/>
</dbReference>
<feature type="domain" description="Phorbol-ester/DAG-type" evidence="8">
    <location>
        <begin position="121"/>
        <end position="174"/>
    </location>
</feature>
<dbReference type="InterPro" id="IPR001841">
    <property type="entry name" value="Znf_RING"/>
</dbReference>
<dbReference type="GO" id="GO:0008270">
    <property type="term" value="F:zinc ion binding"/>
    <property type="evidence" value="ECO:0007669"/>
    <property type="project" value="UniProtKB-KW"/>
</dbReference>
<evidence type="ECO:0000313" key="11">
    <source>
        <dbReference type="Proteomes" id="UP000801492"/>
    </source>
</evidence>
<organism evidence="10 11">
    <name type="scientific">Ignelater luminosus</name>
    <name type="common">Cucubano</name>
    <name type="synonym">Pyrophorus luminosus</name>
    <dbReference type="NCBI Taxonomy" id="2038154"/>
    <lineage>
        <taxon>Eukaryota</taxon>
        <taxon>Metazoa</taxon>
        <taxon>Ecdysozoa</taxon>
        <taxon>Arthropoda</taxon>
        <taxon>Hexapoda</taxon>
        <taxon>Insecta</taxon>
        <taxon>Pterygota</taxon>
        <taxon>Neoptera</taxon>
        <taxon>Endopterygota</taxon>
        <taxon>Coleoptera</taxon>
        <taxon>Polyphaga</taxon>
        <taxon>Elateriformia</taxon>
        <taxon>Elateroidea</taxon>
        <taxon>Elateridae</taxon>
        <taxon>Agrypninae</taxon>
        <taxon>Pyrophorini</taxon>
        <taxon>Ignelater</taxon>
    </lineage>
</organism>
<dbReference type="Gene3D" id="3.30.60.20">
    <property type="match status" value="1"/>
</dbReference>
<dbReference type="SUPFAM" id="SSF57889">
    <property type="entry name" value="Cysteine-rich domain"/>
    <property type="match status" value="1"/>
</dbReference>
<dbReference type="SUPFAM" id="SSF48695">
    <property type="entry name" value="Multiheme cytochromes"/>
    <property type="match status" value="1"/>
</dbReference>
<name>A0A8K0DA38_IGNLU</name>
<feature type="domain" description="RING-type" evidence="9">
    <location>
        <begin position="375"/>
        <end position="416"/>
    </location>
</feature>
<dbReference type="SMART" id="SM01175">
    <property type="entry name" value="DUF4206"/>
    <property type="match status" value="1"/>
</dbReference>
<evidence type="ECO:0000259" key="8">
    <source>
        <dbReference type="PROSITE" id="PS50081"/>
    </source>
</evidence>
<dbReference type="InterPro" id="IPR002219">
    <property type="entry name" value="PKC_DAG/PE"/>
</dbReference>
<dbReference type="PANTHER" id="PTHR12326:SF3">
    <property type="entry name" value="DIFFERENTIALLY EXPRESSED IN FDCP 8 HOMOLOG"/>
    <property type="match status" value="1"/>
</dbReference>
<gene>
    <name evidence="10" type="ORF">ILUMI_06008</name>
</gene>
<dbReference type="PROSITE" id="PS50089">
    <property type="entry name" value="ZF_RING_2"/>
    <property type="match status" value="1"/>
</dbReference>
<proteinExistence type="inferred from homology"/>
<evidence type="ECO:0000256" key="7">
    <source>
        <dbReference type="SAM" id="MobiDB-lite"/>
    </source>
</evidence>
<keyword evidence="3 6" id="KW-0863">Zinc-finger</keyword>
<reference evidence="10" key="1">
    <citation type="submission" date="2019-08" db="EMBL/GenBank/DDBJ databases">
        <title>The genome of the North American firefly Photinus pyralis.</title>
        <authorList>
            <consortium name="Photinus pyralis genome working group"/>
            <person name="Fallon T.R."/>
            <person name="Sander Lower S.E."/>
            <person name="Weng J.-K."/>
        </authorList>
    </citation>
    <scope>NUCLEOTIDE SEQUENCE</scope>
    <source>
        <strain evidence="10">TRF0915ILg1</strain>
        <tissue evidence="10">Whole body</tissue>
    </source>
</reference>
<comment type="caution">
    <text evidence="10">The sequence shown here is derived from an EMBL/GenBank/DDBJ whole genome shotgun (WGS) entry which is preliminary data.</text>
</comment>